<dbReference type="OrthoDB" id="4120783at2"/>
<dbReference type="Gene3D" id="1.10.10.10">
    <property type="entry name" value="Winged helix-like DNA-binding domain superfamily/Winged helix DNA-binding domain"/>
    <property type="match status" value="1"/>
</dbReference>
<keyword evidence="6" id="KW-1185">Reference proteome</keyword>
<gene>
    <name evidence="5" type="ORF">EFW17_09625</name>
</gene>
<evidence type="ECO:0000256" key="1">
    <source>
        <dbReference type="ARBA" id="ARBA00023015"/>
    </source>
</evidence>
<dbReference type="PANTHER" id="PTHR43537">
    <property type="entry name" value="TRANSCRIPTIONAL REGULATOR, GNTR FAMILY"/>
    <property type="match status" value="1"/>
</dbReference>
<evidence type="ECO:0000259" key="4">
    <source>
        <dbReference type="PROSITE" id="PS50949"/>
    </source>
</evidence>
<keyword evidence="3" id="KW-0804">Transcription</keyword>
<comment type="caution">
    <text evidence="5">The sequence shown here is derived from an EMBL/GenBank/DDBJ whole genome shotgun (WGS) entry which is preliminary data.</text>
</comment>
<dbReference type="InterPro" id="IPR011711">
    <property type="entry name" value="GntR_C"/>
</dbReference>
<dbReference type="RefSeq" id="WP_123200977.1">
    <property type="nucleotide sequence ID" value="NZ_RJMB01000007.1"/>
</dbReference>
<dbReference type="SMART" id="SM00345">
    <property type="entry name" value="HTH_GNTR"/>
    <property type="match status" value="1"/>
</dbReference>
<dbReference type="SUPFAM" id="SSF48008">
    <property type="entry name" value="GntR ligand-binding domain-like"/>
    <property type="match status" value="1"/>
</dbReference>
<name>A0A3N0EBV7_9ACTN</name>
<organism evidence="5 6">
    <name type="scientific">Halostreptopolyspora alba</name>
    <dbReference type="NCBI Taxonomy" id="2487137"/>
    <lineage>
        <taxon>Bacteria</taxon>
        <taxon>Bacillati</taxon>
        <taxon>Actinomycetota</taxon>
        <taxon>Actinomycetes</taxon>
        <taxon>Streptosporangiales</taxon>
        <taxon>Nocardiopsidaceae</taxon>
        <taxon>Halostreptopolyspora</taxon>
    </lineage>
</organism>
<dbReference type="Gene3D" id="1.20.120.530">
    <property type="entry name" value="GntR ligand-binding domain-like"/>
    <property type="match status" value="1"/>
</dbReference>
<evidence type="ECO:0000313" key="5">
    <source>
        <dbReference type="EMBL" id="RNL85321.1"/>
    </source>
</evidence>
<evidence type="ECO:0000256" key="3">
    <source>
        <dbReference type="ARBA" id="ARBA00023163"/>
    </source>
</evidence>
<dbReference type="InterPro" id="IPR036388">
    <property type="entry name" value="WH-like_DNA-bd_sf"/>
</dbReference>
<dbReference type="GO" id="GO:0003677">
    <property type="term" value="F:DNA binding"/>
    <property type="evidence" value="ECO:0007669"/>
    <property type="project" value="UniProtKB-KW"/>
</dbReference>
<dbReference type="CDD" id="cd07377">
    <property type="entry name" value="WHTH_GntR"/>
    <property type="match status" value="1"/>
</dbReference>
<evidence type="ECO:0000256" key="2">
    <source>
        <dbReference type="ARBA" id="ARBA00023125"/>
    </source>
</evidence>
<reference evidence="5 6" key="1">
    <citation type="submission" date="2018-11" db="EMBL/GenBank/DDBJ databases">
        <title>The genome draft of YIM 96095.</title>
        <authorList>
            <person name="Tang S.-K."/>
            <person name="Chunyu W.-X."/>
            <person name="Feng Y.-Z."/>
        </authorList>
    </citation>
    <scope>NUCLEOTIDE SEQUENCE [LARGE SCALE GENOMIC DNA]</scope>
    <source>
        <strain evidence="5 6">YIM 96095</strain>
    </source>
</reference>
<evidence type="ECO:0000313" key="6">
    <source>
        <dbReference type="Proteomes" id="UP000269198"/>
    </source>
</evidence>
<dbReference type="AlphaFoldDB" id="A0A3N0EBV7"/>
<dbReference type="InterPro" id="IPR036390">
    <property type="entry name" value="WH_DNA-bd_sf"/>
</dbReference>
<protein>
    <submittedName>
        <fullName evidence="5">GntR family transcriptional regulator</fullName>
    </submittedName>
</protein>
<dbReference type="EMBL" id="RJMB01000007">
    <property type="protein sequence ID" value="RNL85321.1"/>
    <property type="molecule type" value="Genomic_DNA"/>
</dbReference>
<accession>A0A3N0EBV7</accession>
<dbReference type="Pfam" id="PF00392">
    <property type="entry name" value="GntR"/>
    <property type="match status" value="1"/>
</dbReference>
<dbReference type="PANTHER" id="PTHR43537:SF24">
    <property type="entry name" value="GLUCONATE OPERON TRANSCRIPTIONAL REPRESSOR"/>
    <property type="match status" value="1"/>
</dbReference>
<keyword evidence="2" id="KW-0238">DNA-binding</keyword>
<dbReference type="InterPro" id="IPR008920">
    <property type="entry name" value="TF_FadR/GntR_C"/>
</dbReference>
<sequence>MATSPDLTGLSKSQRAYAVIKSRITHGSYGPGYRLVLGQLAQELEVSEVPVREAIRRLEAEGLVSFERNVGARVSAIDPTEYRHTMQTLAIVEGAATALAAPHLSPDGLTQARDINARMRDSLRDFTPVEFTRLNHEFHETLYLPCPNPHLIELVRRQWSRMATIRSSTFTHVPGRAAESVAEHDRLLDLLESGSDAEAVESCARAHRLATLEAFLAQKEEEST</sequence>
<dbReference type="SUPFAM" id="SSF46785">
    <property type="entry name" value="Winged helix' DNA-binding domain"/>
    <property type="match status" value="1"/>
</dbReference>
<dbReference type="PROSITE" id="PS50949">
    <property type="entry name" value="HTH_GNTR"/>
    <property type="match status" value="1"/>
</dbReference>
<dbReference type="Proteomes" id="UP000269198">
    <property type="component" value="Unassembled WGS sequence"/>
</dbReference>
<dbReference type="InterPro" id="IPR000524">
    <property type="entry name" value="Tscrpt_reg_HTH_GntR"/>
</dbReference>
<dbReference type="SMART" id="SM00895">
    <property type="entry name" value="FCD"/>
    <property type="match status" value="1"/>
</dbReference>
<dbReference type="Pfam" id="PF07729">
    <property type="entry name" value="FCD"/>
    <property type="match status" value="1"/>
</dbReference>
<keyword evidence="1" id="KW-0805">Transcription regulation</keyword>
<dbReference type="GO" id="GO:0003700">
    <property type="term" value="F:DNA-binding transcription factor activity"/>
    <property type="evidence" value="ECO:0007669"/>
    <property type="project" value="InterPro"/>
</dbReference>
<proteinExistence type="predicted"/>
<feature type="domain" description="HTH gntR-type" evidence="4">
    <location>
        <begin position="10"/>
        <end position="77"/>
    </location>
</feature>